<comment type="caution">
    <text evidence="1">The sequence shown here is derived from an EMBL/GenBank/DDBJ whole genome shotgun (WGS) entry which is preliminary data.</text>
</comment>
<evidence type="ECO:0000313" key="1">
    <source>
        <dbReference type="EMBL" id="EKY22887.1"/>
    </source>
</evidence>
<dbReference type="AlphaFoldDB" id="L1Q5L2"/>
<reference evidence="1 2" key="1">
    <citation type="submission" date="2012-05" db="EMBL/GenBank/DDBJ databases">
        <authorList>
            <person name="Weinstock G."/>
            <person name="Sodergren E."/>
            <person name="Lobos E.A."/>
            <person name="Fulton L."/>
            <person name="Fulton R."/>
            <person name="Courtney L."/>
            <person name="Fronick C."/>
            <person name="O'Laughlin M."/>
            <person name="Godfrey J."/>
            <person name="Wilson R.M."/>
            <person name="Miner T."/>
            <person name="Farmer C."/>
            <person name="Delehaunty K."/>
            <person name="Cordes M."/>
            <person name="Minx P."/>
            <person name="Tomlinson C."/>
            <person name="Chen J."/>
            <person name="Wollam A."/>
            <person name="Pepin K.H."/>
            <person name="Bhonagiri V."/>
            <person name="Zhang X."/>
            <person name="Suruliraj S."/>
            <person name="Warren W."/>
            <person name="Mitreva M."/>
            <person name="Mardis E.R."/>
            <person name="Wilson R.K."/>
        </authorList>
    </citation>
    <scope>NUCLEOTIDE SEQUENCE [LARGE SCALE GENOMIC DNA]</scope>
    <source>
        <strain evidence="1 2">DSM 1785</strain>
    </source>
</reference>
<name>L1Q5L2_9CLOT</name>
<organism evidence="1 2">
    <name type="scientific">Clostridium celatum DSM 1785</name>
    <dbReference type="NCBI Taxonomy" id="545697"/>
    <lineage>
        <taxon>Bacteria</taxon>
        <taxon>Bacillati</taxon>
        <taxon>Bacillota</taxon>
        <taxon>Clostridia</taxon>
        <taxon>Eubacteriales</taxon>
        <taxon>Clostridiaceae</taxon>
        <taxon>Clostridium</taxon>
    </lineage>
</organism>
<sequence length="44" mass="5030">MSNGITNSVNEEIAESRFNKGSVALFAIMTKYLSMERNKPKKFF</sequence>
<gene>
    <name evidence="1" type="ORF">HMPREF0216_03083</name>
</gene>
<dbReference type="HOGENOM" id="CLU_3226053_0_0_9"/>
<dbReference type="Proteomes" id="UP000010420">
    <property type="component" value="Unassembled WGS sequence"/>
</dbReference>
<keyword evidence="2" id="KW-1185">Reference proteome</keyword>
<accession>L1Q5L2</accession>
<evidence type="ECO:0000313" key="2">
    <source>
        <dbReference type="Proteomes" id="UP000010420"/>
    </source>
</evidence>
<proteinExistence type="predicted"/>
<protein>
    <submittedName>
        <fullName evidence="1">Uncharacterized protein</fullName>
    </submittedName>
</protein>
<feature type="non-terminal residue" evidence="1">
    <location>
        <position position="44"/>
    </location>
</feature>
<dbReference type="EMBL" id="AMEZ01000118">
    <property type="protein sequence ID" value="EKY22887.1"/>
    <property type="molecule type" value="Genomic_DNA"/>
</dbReference>